<accession>A0A0G4IDK4</accession>
<dbReference type="EMBL" id="CDMZ01005864">
    <property type="protein sequence ID" value="CEM55320.1"/>
    <property type="molecule type" value="Genomic_DNA"/>
</dbReference>
<evidence type="ECO:0000256" key="1">
    <source>
        <dbReference type="SAM" id="MobiDB-lite"/>
    </source>
</evidence>
<feature type="region of interest" description="Disordered" evidence="1">
    <location>
        <begin position="166"/>
        <end position="234"/>
    </location>
</feature>
<reference evidence="2" key="1">
    <citation type="submission" date="2014-11" db="EMBL/GenBank/DDBJ databases">
        <authorList>
            <person name="Otto D Thomas"/>
            <person name="Naeem Raeece"/>
        </authorList>
    </citation>
    <scope>NUCLEOTIDE SEQUENCE</scope>
</reference>
<feature type="region of interest" description="Disordered" evidence="1">
    <location>
        <begin position="88"/>
        <end position="128"/>
    </location>
</feature>
<dbReference type="VEuPathDB" id="CryptoDB:Cvel_13458"/>
<name>A0A0G4IDK4_9ALVE</name>
<feature type="compositionally biased region" description="Low complexity" evidence="1">
    <location>
        <begin position="170"/>
        <end position="179"/>
    </location>
</feature>
<gene>
    <name evidence="2" type="ORF">Cvel_13458</name>
</gene>
<dbReference type="AlphaFoldDB" id="A0A0G4IDK4"/>
<sequence length="446" mass="49833">MRWGRNEGSGLEGSEELFKTKGGWGLLSGSNVPTGCKCGDRRVMETCRAWSGLPGGNSTVPCNATCQNAQRARQAALGFYYGRPMPQAGASGVSDVEEELQENFEGKQEKGAAGEQRRGEGEKKKVPNKLVFGRLNMTEQPANAPPVSAPPFTSSWSLGWEIDQQTGVPSRQQGSSSRQSSRKQARKQTNNPIFMFRTSGLRGGKSQFFDLPGTLQTSPSTTRDRRECSCSKEPSAEATEGCPSRLENTLIVAFPPTMQQKDLVKGPAACNRSPMQCVHVNPRQLCTACAPKRSRRCTHGRLVRNRCPQCDPEKYFRDCFRSLRREMALETLETLHALFKRWPEGEKSSKMQKQSAEERGEMGKADADMFQLQKMERHQQKLNTYTWFQIHGEEMTRLREEVWSDKPMSKVERKQRQEEGPANISAILVAVRYLGGRTAGAQLSKV</sequence>
<proteinExistence type="predicted"/>
<feature type="compositionally biased region" description="Basic and acidic residues" evidence="1">
    <location>
        <begin position="104"/>
        <end position="125"/>
    </location>
</feature>
<protein>
    <submittedName>
        <fullName evidence="2">Uncharacterized protein</fullName>
    </submittedName>
</protein>
<organism evidence="2">
    <name type="scientific">Chromera velia CCMP2878</name>
    <dbReference type="NCBI Taxonomy" id="1169474"/>
    <lineage>
        <taxon>Eukaryota</taxon>
        <taxon>Sar</taxon>
        <taxon>Alveolata</taxon>
        <taxon>Colpodellida</taxon>
        <taxon>Chromeraceae</taxon>
        <taxon>Chromera</taxon>
    </lineage>
</organism>
<evidence type="ECO:0000313" key="2">
    <source>
        <dbReference type="EMBL" id="CEM55320.1"/>
    </source>
</evidence>